<evidence type="ECO:0000313" key="3">
    <source>
        <dbReference type="EMBL" id="MDR7085931.1"/>
    </source>
</evidence>
<dbReference type="EMBL" id="JAVDWH010000001">
    <property type="protein sequence ID" value="MDR7085931.1"/>
    <property type="molecule type" value="Genomic_DNA"/>
</dbReference>
<sequence length="155" mass="16260">MSSQDTVARQQSAPTQVDPRGLRVAAGITAVVVALVLVLPSPAREILLAVQVAVFATAAFVGLGRSPYSIFFKKFIRPRIGAPAELEDSRPPRFAQLVGFAFTAVALVAFLAGATTVGLVATAFALIAALLNSVLGFCLGCELYLLLRRFTPVSA</sequence>
<evidence type="ECO:0000259" key="2">
    <source>
        <dbReference type="Pfam" id="PF14340"/>
    </source>
</evidence>
<feature type="transmembrane region" description="Helical" evidence="1">
    <location>
        <begin position="46"/>
        <end position="64"/>
    </location>
</feature>
<feature type="transmembrane region" description="Helical" evidence="1">
    <location>
        <begin position="123"/>
        <end position="147"/>
    </location>
</feature>
<name>A0ABU1UL80_9ACTN</name>
<dbReference type="Proteomes" id="UP001257739">
    <property type="component" value="Unassembled WGS sequence"/>
</dbReference>
<dbReference type="RefSeq" id="WP_309966968.1">
    <property type="nucleotide sequence ID" value="NZ_JAVDWH010000001.1"/>
</dbReference>
<keyword evidence="4" id="KW-1185">Reference proteome</keyword>
<feature type="transmembrane region" description="Helical" evidence="1">
    <location>
        <begin position="97"/>
        <end position="117"/>
    </location>
</feature>
<comment type="caution">
    <text evidence="3">The sequence shown here is derived from an EMBL/GenBank/DDBJ whole genome shotgun (WGS) entry which is preliminary data.</text>
</comment>
<gene>
    <name evidence="3" type="ORF">J2X11_000770</name>
</gene>
<keyword evidence="1" id="KW-0472">Membrane</keyword>
<protein>
    <recommendedName>
        <fullName evidence="2">DUF4395 domain-containing protein</fullName>
    </recommendedName>
</protein>
<dbReference type="InterPro" id="IPR025508">
    <property type="entry name" value="DUF4395"/>
</dbReference>
<keyword evidence="1" id="KW-0812">Transmembrane</keyword>
<evidence type="ECO:0000313" key="4">
    <source>
        <dbReference type="Proteomes" id="UP001257739"/>
    </source>
</evidence>
<proteinExistence type="predicted"/>
<reference evidence="3 4" key="1">
    <citation type="submission" date="2023-07" db="EMBL/GenBank/DDBJ databases">
        <title>Sorghum-associated microbial communities from plants grown in Nebraska, USA.</title>
        <authorList>
            <person name="Schachtman D."/>
        </authorList>
    </citation>
    <scope>NUCLEOTIDE SEQUENCE [LARGE SCALE GENOMIC DNA]</scope>
    <source>
        <strain evidence="3 4">BE248</strain>
    </source>
</reference>
<evidence type="ECO:0000256" key="1">
    <source>
        <dbReference type="SAM" id="Phobius"/>
    </source>
</evidence>
<feature type="domain" description="DUF4395" evidence="2">
    <location>
        <begin position="17"/>
        <end position="149"/>
    </location>
</feature>
<accession>A0ABU1UL80</accession>
<dbReference type="Pfam" id="PF14340">
    <property type="entry name" value="DUF4395"/>
    <property type="match status" value="1"/>
</dbReference>
<organism evidence="3 4">
    <name type="scientific">Aeromicrobium panaciterrae</name>
    <dbReference type="NCBI Taxonomy" id="363861"/>
    <lineage>
        <taxon>Bacteria</taxon>
        <taxon>Bacillati</taxon>
        <taxon>Actinomycetota</taxon>
        <taxon>Actinomycetes</taxon>
        <taxon>Propionibacteriales</taxon>
        <taxon>Nocardioidaceae</taxon>
        <taxon>Aeromicrobium</taxon>
    </lineage>
</organism>
<feature type="transmembrane region" description="Helical" evidence="1">
    <location>
        <begin position="21"/>
        <end position="40"/>
    </location>
</feature>
<keyword evidence="1" id="KW-1133">Transmembrane helix</keyword>